<gene>
    <name evidence="5" type="ORF">NKOR_02140</name>
</gene>
<evidence type="ECO:0000256" key="1">
    <source>
        <dbReference type="ARBA" id="ARBA00007433"/>
    </source>
</evidence>
<dbReference type="SUPFAM" id="SSF54980">
    <property type="entry name" value="EF-G C-terminal domain-like"/>
    <property type="match status" value="1"/>
</dbReference>
<dbReference type="Pfam" id="PF09377">
    <property type="entry name" value="SBDS_domain_II"/>
    <property type="match status" value="1"/>
</dbReference>
<name>K0B5W5_9ARCH</name>
<evidence type="ECO:0000313" key="5">
    <source>
        <dbReference type="EMBL" id="AFS80330.1"/>
    </source>
</evidence>
<dbReference type="PANTHER" id="PTHR10927:SF4">
    <property type="entry name" value="RIBOSOME MATURATION PROTEIN SDO1 HOMOLOG"/>
    <property type="match status" value="1"/>
</dbReference>
<dbReference type="InterPro" id="IPR002140">
    <property type="entry name" value="Sdo1/SBDS"/>
</dbReference>
<dbReference type="SUPFAM" id="SSF89895">
    <property type="entry name" value="FYSH domain"/>
    <property type="match status" value="1"/>
</dbReference>
<dbReference type="Proteomes" id="UP000006101">
    <property type="component" value="Chromosome"/>
</dbReference>
<dbReference type="KEGG" id="nkr:NKOR_02140"/>
<dbReference type="NCBIfam" id="TIGR00291">
    <property type="entry name" value="RNA_SBDS"/>
    <property type="match status" value="1"/>
</dbReference>
<dbReference type="GO" id="GO:0042256">
    <property type="term" value="P:cytosolic ribosome assembly"/>
    <property type="evidence" value="ECO:0007669"/>
    <property type="project" value="InterPro"/>
</dbReference>
<dbReference type="InterPro" id="IPR036786">
    <property type="entry name" value="Ribosome_mat_SBDS_N_sf"/>
</dbReference>
<comment type="similarity">
    <text evidence="1">Belongs to the SDO1/SBDS family.</text>
</comment>
<dbReference type="Pfam" id="PF20268">
    <property type="entry name" value="SBDS_C"/>
    <property type="match status" value="1"/>
</dbReference>
<proteinExistence type="inferred from homology"/>
<evidence type="ECO:0000313" key="6">
    <source>
        <dbReference type="Proteomes" id="UP000006101"/>
    </source>
</evidence>
<keyword evidence="6" id="KW-1185">Reference proteome</keyword>
<evidence type="ECO:0000259" key="3">
    <source>
        <dbReference type="Pfam" id="PF09377"/>
    </source>
</evidence>
<dbReference type="Gene3D" id="3.30.70.240">
    <property type="match status" value="1"/>
</dbReference>
<dbReference type="EMBL" id="CP003842">
    <property type="protein sequence ID" value="AFS80330.1"/>
    <property type="molecule type" value="Genomic_DNA"/>
</dbReference>
<evidence type="ECO:0000259" key="2">
    <source>
        <dbReference type="Pfam" id="PF01172"/>
    </source>
</evidence>
<dbReference type="HOGENOM" id="CLU_043216_2_0_2"/>
<evidence type="ECO:0000259" key="4">
    <source>
        <dbReference type="Pfam" id="PF20268"/>
    </source>
</evidence>
<feature type="domain" description="Ribosome maturation protein SDO1/SBDS central" evidence="3">
    <location>
        <begin position="112"/>
        <end position="172"/>
    </location>
</feature>
<dbReference type="InterPro" id="IPR035647">
    <property type="entry name" value="EFG_III/V"/>
</dbReference>
<dbReference type="InterPro" id="IPR037188">
    <property type="entry name" value="Sdo1/SBDS_central_sf"/>
</dbReference>
<sequence>MCRDKYQIVIPSLEMADVTVARFSFEGEKFEILVKPDPALEYKLGKKKDISAILVSEDIYTDSGKGTKPSTEKLLKAFKTEDLTEIAQIIMQKGDLNLTTDQRRKMIEDKKKQIVSYIAKTYVDPKTHLPHPPLRVEQAMKDGRISVDPQKNVEEQVKDIVDKLRSIIALKSENLQLEIIIPAQYASQSYAVLKSVGSLKKEEWQNNGSLKAILEIPAAARPNVIDRLGSITKGSASVEVIQ</sequence>
<dbReference type="SUPFAM" id="SSF109728">
    <property type="entry name" value="Hypothetical protein AF0491, middle domain"/>
    <property type="match status" value="1"/>
</dbReference>
<dbReference type="PATRIC" id="fig|1229908.8.peg.452"/>
<accession>K0B5W5</accession>
<dbReference type="PANTHER" id="PTHR10927">
    <property type="entry name" value="RIBOSOME MATURATION PROTEIN SBDS"/>
    <property type="match status" value="1"/>
</dbReference>
<reference evidence="5 6" key="1">
    <citation type="journal article" date="2012" name="J. Bacteriol.">
        <title>Draft Genome Sequence of an Ammonia-Oxidizing Archaeon, "Candidatus Nitrosopumilus koreensis" AR1, from Marine Sediment.</title>
        <authorList>
            <person name="Park S.J."/>
            <person name="Kim J.G."/>
            <person name="Jung M.Y."/>
            <person name="Kim S.J."/>
            <person name="Cha I.T."/>
            <person name="Kwon K."/>
            <person name="Lee J.H."/>
            <person name="Rhee S.K."/>
        </authorList>
    </citation>
    <scope>NUCLEOTIDE SEQUENCE [LARGE SCALE GENOMIC DNA]</scope>
    <source>
        <strain evidence="5 6">AR1</strain>
    </source>
</reference>
<dbReference type="InterPro" id="IPR018978">
    <property type="entry name" value="SDO1/SBDS_central"/>
</dbReference>
<feature type="domain" description="Ribosome maturation protein SDO1/SBDS C-terminal" evidence="4">
    <location>
        <begin position="177"/>
        <end position="242"/>
    </location>
</feature>
<dbReference type="Gene3D" id="3.30.1250.10">
    <property type="entry name" value="Ribosome maturation protein SBDS, N-terminal domain"/>
    <property type="match status" value="1"/>
</dbReference>
<organism evidence="5 6">
    <name type="scientific">Candidatus Nitrosopumilus koreensis AR1</name>
    <dbReference type="NCBI Taxonomy" id="1229908"/>
    <lineage>
        <taxon>Archaea</taxon>
        <taxon>Nitrososphaerota</taxon>
        <taxon>Nitrososphaeria</taxon>
        <taxon>Nitrosopumilales</taxon>
        <taxon>Nitrosopumilaceae</taxon>
        <taxon>Nitrosopumilus</taxon>
    </lineage>
</organism>
<feature type="domain" description="Ribosome maturation protein SDO1/SBDS N-terminal" evidence="2">
    <location>
        <begin position="18"/>
        <end position="104"/>
    </location>
</feature>
<dbReference type="AlphaFoldDB" id="K0B5W5"/>
<dbReference type="InterPro" id="IPR039100">
    <property type="entry name" value="Sdo1/SBDS-like"/>
</dbReference>
<dbReference type="STRING" id="1229908.NKOR_02140"/>
<dbReference type="InterPro" id="IPR019783">
    <property type="entry name" value="SDO1/SBDS_N"/>
</dbReference>
<dbReference type="InterPro" id="IPR046928">
    <property type="entry name" value="SDO1/SBDS_C"/>
</dbReference>
<protein>
    <submittedName>
        <fullName evidence="5">RNA-associated protein</fullName>
    </submittedName>
</protein>
<dbReference type="Pfam" id="PF01172">
    <property type="entry name" value="SBDS_N"/>
    <property type="match status" value="1"/>
</dbReference>
<dbReference type="Gene3D" id="1.10.10.900">
    <property type="entry name" value="SBDS protein C-terminal domain, subdomain 1"/>
    <property type="match status" value="1"/>
</dbReference>